<keyword evidence="3" id="KW-1185">Reference proteome</keyword>
<gene>
    <name evidence="2" type="ORF">ABENE_01095</name>
</gene>
<dbReference type="Proteomes" id="UP000017837">
    <property type="component" value="Unassembled WGS sequence"/>
</dbReference>
<dbReference type="OrthoDB" id="7174026at2"/>
<dbReference type="NCBIfam" id="TIGR04433">
    <property type="entry name" value="UrcA_uranyl"/>
    <property type="match status" value="1"/>
</dbReference>
<feature type="chain" id="PRO_5004725908" description="UrcA family protein" evidence="1">
    <location>
        <begin position="24"/>
        <end position="115"/>
    </location>
</feature>
<sequence>MTRSILIAAAFSIAALVAGAANAQTREDAQVSVSADHVDFNNARQTRAFYAKLTAAAKNVCTSEVSDPMTTMADAQCARQAVSDAVREINAPQLSALDGQVNDRASAYAMNDRQH</sequence>
<name>V4Q9A3_9CAUL</name>
<dbReference type="RefSeq" id="WP_018082199.1">
    <property type="nucleotide sequence ID" value="NZ_AQWM01000011.1"/>
</dbReference>
<comment type="caution">
    <text evidence="2">The sequence shown here is derived from an EMBL/GenBank/DDBJ whole genome shotgun (WGS) entry which is preliminary data.</text>
</comment>
<dbReference type="EMBL" id="AWGB01000003">
    <property type="protein sequence ID" value="ESQ94445.1"/>
    <property type="molecule type" value="Genomic_DNA"/>
</dbReference>
<evidence type="ECO:0000313" key="3">
    <source>
        <dbReference type="Proteomes" id="UP000017837"/>
    </source>
</evidence>
<dbReference type="STRING" id="1121022.GCA_000376105_02533"/>
<dbReference type="AlphaFoldDB" id="V4Q9A3"/>
<protein>
    <recommendedName>
        <fullName evidence="4">UrcA family protein</fullName>
    </recommendedName>
</protein>
<dbReference type="InterPro" id="IPR030972">
    <property type="entry name" value="UrcA_uranyl"/>
</dbReference>
<proteinExistence type="predicted"/>
<organism evidence="2 3">
    <name type="scientific">Asticcacaulis benevestitus DSM 16100 = ATCC BAA-896</name>
    <dbReference type="NCBI Taxonomy" id="1121022"/>
    <lineage>
        <taxon>Bacteria</taxon>
        <taxon>Pseudomonadati</taxon>
        <taxon>Pseudomonadota</taxon>
        <taxon>Alphaproteobacteria</taxon>
        <taxon>Caulobacterales</taxon>
        <taxon>Caulobacteraceae</taxon>
        <taxon>Asticcacaulis</taxon>
    </lineage>
</organism>
<accession>V4Q9A3</accession>
<evidence type="ECO:0000256" key="1">
    <source>
        <dbReference type="SAM" id="SignalP"/>
    </source>
</evidence>
<evidence type="ECO:0008006" key="4">
    <source>
        <dbReference type="Google" id="ProtNLM"/>
    </source>
</evidence>
<keyword evidence="1" id="KW-0732">Signal</keyword>
<dbReference type="PATRIC" id="fig|1121022.4.peg.215"/>
<reference evidence="2 3" key="1">
    <citation type="journal article" date="2014" name="Nature">
        <title>Sequential evolution of bacterial morphology by co-option of a developmental regulator.</title>
        <authorList>
            <person name="Jiang C."/>
            <person name="Brown P.J."/>
            <person name="Ducret A."/>
            <person name="Brun Y.V."/>
        </authorList>
    </citation>
    <scope>NUCLEOTIDE SEQUENCE [LARGE SCALE GENOMIC DNA]</scope>
    <source>
        <strain evidence="2 3">DSM 16100</strain>
    </source>
</reference>
<evidence type="ECO:0000313" key="2">
    <source>
        <dbReference type="EMBL" id="ESQ94445.1"/>
    </source>
</evidence>
<feature type="signal peptide" evidence="1">
    <location>
        <begin position="1"/>
        <end position="23"/>
    </location>
</feature>